<name>A0A0P1ASN8_PLAHL</name>
<accession>A0A0P1ASN8</accession>
<keyword evidence="1" id="KW-0472">Membrane</keyword>
<keyword evidence="3" id="KW-1185">Reference proteome</keyword>
<reference evidence="3" key="1">
    <citation type="submission" date="2014-09" db="EMBL/GenBank/DDBJ databases">
        <authorList>
            <person name="Sharma Rahul"/>
            <person name="Thines Marco"/>
        </authorList>
    </citation>
    <scope>NUCLEOTIDE SEQUENCE [LARGE SCALE GENOMIC DNA]</scope>
</reference>
<sequence length="66" mass="7205">MQHVSAIYKSKVLPYAIVVPPRRSSESDLLGSLRIYSIVPLGLSTLVYSSNPSLLISIFLIIKTTG</sequence>
<keyword evidence="1" id="KW-0812">Transmembrane</keyword>
<protein>
    <submittedName>
        <fullName evidence="2">Uncharacterized protein</fullName>
    </submittedName>
</protein>
<evidence type="ECO:0000256" key="1">
    <source>
        <dbReference type="SAM" id="Phobius"/>
    </source>
</evidence>
<proteinExistence type="predicted"/>
<feature type="transmembrane region" description="Helical" evidence="1">
    <location>
        <begin position="35"/>
        <end position="62"/>
    </location>
</feature>
<keyword evidence="1" id="KW-1133">Transmembrane helix</keyword>
<dbReference type="Proteomes" id="UP000054928">
    <property type="component" value="Unassembled WGS sequence"/>
</dbReference>
<dbReference type="AlphaFoldDB" id="A0A0P1ASN8"/>
<dbReference type="EMBL" id="CCYD01001204">
    <property type="protein sequence ID" value="CEG44642.1"/>
    <property type="molecule type" value="Genomic_DNA"/>
</dbReference>
<dbReference type="RefSeq" id="XP_024581011.1">
    <property type="nucleotide sequence ID" value="XM_024730766.1"/>
</dbReference>
<evidence type="ECO:0000313" key="2">
    <source>
        <dbReference type="EMBL" id="CEG44642.1"/>
    </source>
</evidence>
<organism evidence="2 3">
    <name type="scientific">Plasmopara halstedii</name>
    <name type="common">Downy mildew of sunflower</name>
    <dbReference type="NCBI Taxonomy" id="4781"/>
    <lineage>
        <taxon>Eukaryota</taxon>
        <taxon>Sar</taxon>
        <taxon>Stramenopiles</taxon>
        <taxon>Oomycota</taxon>
        <taxon>Peronosporomycetes</taxon>
        <taxon>Peronosporales</taxon>
        <taxon>Peronosporaceae</taxon>
        <taxon>Plasmopara</taxon>
    </lineage>
</organism>
<evidence type="ECO:0000313" key="3">
    <source>
        <dbReference type="Proteomes" id="UP000054928"/>
    </source>
</evidence>
<dbReference type="GeneID" id="36396043"/>